<dbReference type="GO" id="GO:0003723">
    <property type="term" value="F:RNA binding"/>
    <property type="evidence" value="ECO:0007669"/>
    <property type="project" value="UniProtKB-KW"/>
</dbReference>
<dbReference type="EMBL" id="FPAS01000002">
    <property type="protein sequence ID" value="SFT68386.1"/>
    <property type="molecule type" value="Genomic_DNA"/>
</dbReference>
<dbReference type="PANTHER" id="PTHR30001:SF0">
    <property type="entry name" value="RIBONUCLEASE G"/>
    <property type="match status" value="1"/>
</dbReference>
<evidence type="ECO:0000313" key="8">
    <source>
        <dbReference type="Proteomes" id="UP000236454"/>
    </source>
</evidence>
<dbReference type="GO" id="GO:0006364">
    <property type="term" value="P:rRNA processing"/>
    <property type="evidence" value="ECO:0007669"/>
    <property type="project" value="TreeGrafter"/>
</dbReference>
<dbReference type="CDD" id="cd04453">
    <property type="entry name" value="S1_RNase_E"/>
    <property type="match status" value="1"/>
</dbReference>
<dbReference type="RefSeq" id="WP_090248492.1">
    <property type="nucleotide sequence ID" value="NZ_FPAS01000002.1"/>
</dbReference>
<sequence length="515" mass="58897">MNYELVIDSRPNGVWIALLKDGKLIELHEEQGQTEFSVGDIYLGKVRKVVPSLNACFVDVGYEKDAFLHYLDLGPQFRSLDKFTRQTLQSKQNVADLLYFKSEEDIPKDGKITDIVSSTQPILVQVAKEPISSKGPRLSAEVTLAGRFLVLVPFSEKVSISQKIKDHKERDRLRDIMRDIKPKNFGVIIRTVAENKKVEQLDNDLKNLLEKWKIMHQNLQQSTPPKRVLGEIGKASGLLRDLLNSSFTNIHVNDEQLLEEMSDYIESIAPGREKILKHYNGKLEIFEKFGINRQIKALFGKKVPLPSGGYLIIEHTEAMHVVDVNSGNRKGADNQESNALATNIEAAEELARVLQLRDMGGIVAVDFIDMHEKENNRALYEKMKEFMKPDRAKHNILPPSRFGVIEITRQRTRPETDINTNETCPACNGTGEVTASILFTEEIETNLDFLIQDKKETDITLLVHPYIEAYFKRGLISKQLKWFFKYKKWIPVRGITANHFMQYSFVNKKNEEIAL</sequence>
<dbReference type="Pfam" id="PF10150">
    <property type="entry name" value="RNase_E_G"/>
    <property type="match status" value="1"/>
</dbReference>
<evidence type="ECO:0000259" key="6">
    <source>
        <dbReference type="SMART" id="SM00316"/>
    </source>
</evidence>
<dbReference type="GO" id="GO:0005737">
    <property type="term" value="C:cytoplasm"/>
    <property type="evidence" value="ECO:0007669"/>
    <property type="project" value="TreeGrafter"/>
</dbReference>
<keyword evidence="5" id="KW-0694">RNA-binding</keyword>
<name>A0A1I7A0B8_9FLAO</name>
<feature type="domain" description="S1 motif" evidence="6">
    <location>
        <begin position="37"/>
        <end position="141"/>
    </location>
</feature>
<dbReference type="SMART" id="SM00316">
    <property type="entry name" value="S1"/>
    <property type="match status" value="1"/>
</dbReference>
<dbReference type="InterPro" id="IPR019307">
    <property type="entry name" value="RNA-bd_AU-1/RNase_E/G"/>
</dbReference>
<keyword evidence="4" id="KW-0460">Magnesium</keyword>
<evidence type="ECO:0000313" key="7">
    <source>
        <dbReference type="EMBL" id="SFT68386.1"/>
    </source>
</evidence>
<evidence type="ECO:0000256" key="5">
    <source>
        <dbReference type="ARBA" id="ARBA00022884"/>
    </source>
</evidence>
<keyword evidence="2" id="KW-0479">Metal-binding</keyword>
<dbReference type="InterPro" id="IPR003029">
    <property type="entry name" value="S1_domain"/>
</dbReference>
<dbReference type="OrthoDB" id="9804278at2"/>
<dbReference type="PANTHER" id="PTHR30001">
    <property type="entry name" value="RIBONUCLEASE"/>
    <property type="match status" value="1"/>
</dbReference>
<dbReference type="Proteomes" id="UP000236454">
    <property type="component" value="Unassembled WGS sequence"/>
</dbReference>
<organism evidence="7 8">
    <name type="scientific">Lishizhenia tianjinensis</name>
    <dbReference type="NCBI Taxonomy" id="477690"/>
    <lineage>
        <taxon>Bacteria</taxon>
        <taxon>Pseudomonadati</taxon>
        <taxon>Bacteroidota</taxon>
        <taxon>Flavobacteriia</taxon>
        <taxon>Flavobacteriales</taxon>
        <taxon>Crocinitomicaceae</taxon>
        <taxon>Lishizhenia</taxon>
    </lineage>
</organism>
<evidence type="ECO:0000256" key="1">
    <source>
        <dbReference type="ARBA" id="ARBA00001946"/>
    </source>
</evidence>
<dbReference type="InterPro" id="IPR004659">
    <property type="entry name" value="RNase_E/G"/>
</dbReference>
<dbReference type="GO" id="GO:0046872">
    <property type="term" value="F:metal ion binding"/>
    <property type="evidence" value="ECO:0007669"/>
    <property type="project" value="UniProtKB-KW"/>
</dbReference>
<keyword evidence="3" id="KW-0378">Hydrolase</keyword>
<dbReference type="AlphaFoldDB" id="A0A1I7A0B8"/>
<dbReference type="SUPFAM" id="SSF50249">
    <property type="entry name" value="Nucleic acid-binding proteins"/>
    <property type="match status" value="1"/>
</dbReference>
<dbReference type="NCBIfam" id="TIGR00757">
    <property type="entry name" value="RNaseEG"/>
    <property type="match status" value="1"/>
</dbReference>
<comment type="cofactor">
    <cofactor evidence="1">
        <name>Mg(2+)</name>
        <dbReference type="ChEBI" id="CHEBI:18420"/>
    </cofactor>
</comment>
<keyword evidence="8" id="KW-1185">Reference proteome</keyword>
<dbReference type="GO" id="GO:0004540">
    <property type="term" value="F:RNA nuclease activity"/>
    <property type="evidence" value="ECO:0007669"/>
    <property type="project" value="InterPro"/>
</dbReference>
<evidence type="ECO:0000256" key="4">
    <source>
        <dbReference type="ARBA" id="ARBA00022842"/>
    </source>
</evidence>
<dbReference type="STRING" id="477690.SAMN05216474_1785"/>
<evidence type="ECO:0000256" key="2">
    <source>
        <dbReference type="ARBA" id="ARBA00022723"/>
    </source>
</evidence>
<evidence type="ECO:0000256" key="3">
    <source>
        <dbReference type="ARBA" id="ARBA00022801"/>
    </source>
</evidence>
<accession>A0A1I7A0B8</accession>
<dbReference type="InterPro" id="IPR012340">
    <property type="entry name" value="NA-bd_OB-fold"/>
</dbReference>
<proteinExistence type="predicted"/>
<dbReference type="GO" id="GO:0016787">
    <property type="term" value="F:hydrolase activity"/>
    <property type="evidence" value="ECO:0007669"/>
    <property type="project" value="UniProtKB-KW"/>
</dbReference>
<protein>
    <submittedName>
        <fullName evidence="7">Ribonuclease G</fullName>
    </submittedName>
</protein>
<reference evidence="7 8" key="1">
    <citation type="submission" date="2016-10" db="EMBL/GenBank/DDBJ databases">
        <authorList>
            <person name="de Groot N.N."/>
        </authorList>
    </citation>
    <scope>NUCLEOTIDE SEQUENCE [LARGE SCALE GENOMIC DNA]</scope>
    <source>
        <strain evidence="7 8">CGMCC 1.7005</strain>
    </source>
</reference>
<dbReference type="Gene3D" id="2.40.50.140">
    <property type="entry name" value="Nucleic acid-binding proteins"/>
    <property type="match status" value="1"/>
</dbReference>
<gene>
    <name evidence="7" type="ORF">SAMN05216474_1785</name>
</gene>